<name>A0A9Q1B0L8_9SAUR</name>
<evidence type="ECO:0000313" key="2">
    <source>
        <dbReference type="EMBL" id="KAJ7324866.1"/>
    </source>
</evidence>
<organism evidence="2 3">
    <name type="scientific">Phrynocephalus forsythii</name>
    <dbReference type="NCBI Taxonomy" id="171643"/>
    <lineage>
        <taxon>Eukaryota</taxon>
        <taxon>Metazoa</taxon>
        <taxon>Chordata</taxon>
        <taxon>Craniata</taxon>
        <taxon>Vertebrata</taxon>
        <taxon>Euteleostomi</taxon>
        <taxon>Lepidosauria</taxon>
        <taxon>Squamata</taxon>
        <taxon>Bifurcata</taxon>
        <taxon>Unidentata</taxon>
        <taxon>Episquamata</taxon>
        <taxon>Toxicofera</taxon>
        <taxon>Iguania</taxon>
        <taxon>Acrodonta</taxon>
        <taxon>Agamidae</taxon>
        <taxon>Agaminae</taxon>
        <taxon>Phrynocephalus</taxon>
    </lineage>
</organism>
<proteinExistence type="predicted"/>
<feature type="region of interest" description="Disordered" evidence="1">
    <location>
        <begin position="1"/>
        <end position="39"/>
    </location>
</feature>
<dbReference type="AlphaFoldDB" id="A0A9Q1B0L8"/>
<reference evidence="2" key="1">
    <citation type="journal article" date="2023" name="DNA Res.">
        <title>Chromosome-level genome assembly of Phrynocephalus forsythii using third-generation DNA sequencing and Hi-C analysis.</title>
        <authorList>
            <person name="Qi Y."/>
            <person name="Zhao W."/>
            <person name="Zhao Y."/>
            <person name="Niu C."/>
            <person name="Cao S."/>
            <person name="Zhang Y."/>
        </authorList>
    </citation>
    <scope>NUCLEOTIDE SEQUENCE</scope>
    <source>
        <tissue evidence="2">Muscle</tissue>
    </source>
</reference>
<comment type="caution">
    <text evidence="2">The sequence shown here is derived from an EMBL/GenBank/DDBJ whole genome shotgun (WGS) entry which is preliminary data.</text>
</comment>
<evidence type="ECO:0000313" key="3">
    <source>
        <dbReference type="Proteomes" id="UP001142489"/>
    </source>
</evidence>
<dbReference type="EMBL" id="JAPFRF010000008">
    <property type="protein sequence ID" value="KAJ7324866.1"/>
    <property type="molecule type" value="Genomic_DNA"/>
</dbReference>
<keyword evidence="3" id="KW-1185">Reference proteome</keyword>
<evidence type="ECO:0000256" key="1">
    <source>
        <dbReference type="SAM" id="MobiDB-lite"/>
    </source>
</evidence>
<gene>
    <name evidence="2" type="ORF">JRQ81_017886</name>
</gene>
<feature type="non-terminal residue" evidence="2">
    <location>
        <position position="63"/>
    </location>
</feature>
<sequence>MDVDTGSRVLSSERSDSPLSSFSKDLQNGLPPSQAPCCSFLGAESRSSLQPEDRKSLLSQIAK</sequence>
<accession>A0A9Q1B0L8</accession>
<feature type="region of interest" description="Disordered" evidence="1">
    <location>
        <begin position="44"/>
        <end position="63"/>
    </location>
</feature>
<dbReference type="Proteomes" id="UP001142489">
    <property type="component" value="Unassembled WGS sequence"/>
</dbReference>
<protein>
    <submittedName>
        <fullName evidence="2">Uncharacterized protein</fullName>
    </submittedName>
</protein>